<gene>
    <name evidence="5" type="ORF">FN846DRAFT_148348</name>
</gene>
<evidence type="ECO:0000259" key="4">
    <source>
        <dbReference type="PROSITE" id="PS50868"/>
    </source>
</evidence>
<keyword evidence="6" id="KW-1185">Reference proteome</keyword>
<feature type="domain" description="Post-SET" evidence="4">
    <location>
        <begin position="125"/>
        <end position="141"/>
    </location>
</feature>
<feature type="compositionally biased region" description="Low complexity" evidence="3">
    <location>
        <begin position="209"/>
        <end position="222"/>
    </location>
</feature>
<dbReference type="AlphaFoldDB" id="A0A5J5EPZ7"/>
<dbReference type="Proteomes" id="UP000326924">
    <property type="component" value="Unassembled WGS sequence"/>
</dbReference>
<dbReference type="InParanoid" id="A0A5J5EPZ7"/>
<dbReference type="InterPro" id="IPR003616">
    <property type="entry name" value="Post-SET_dom"/>
</dbReference>
<evidence type="ECO:0000256" key="1">
    <source>
        <dbReference type="ARBA" id="ARBA00022603"/>
    </source>
</evidence>
<dbReference type="PROSITE" id="PS50868">
    <property type="entry name" value="POST_SET"/>
    <property type="match status" value="1"/>
</dbReference>
<evidence type="ECO:0000256" key="3">
    <source>
        <dbReference type="SAM" id="MobiDB-lite"/>
    </source>
</evidence>
<organism evidence="5 6">
    <name type="scientific">Sphaerosporella brunnea</name>
    <dbReference type="NCBI Taxonomy" id="1250544"/>
    <lineage>
        <taxon>Eukaryota</taxon>
        <taxon>Fungi</taxon>
        <taxon>Dikarya</taxon>
        <taxon>Ascomycota</taxon>
        <taxon>Pezizomycotina</taxon>
        <taxon>Pezizomycetes</taxon>
        <taxon>Pezizales</taxon>
        <taxon>Pyronemataceae</taxon>
        <taxon>Sphaerosporella</taxon>
    </lineage>
</organism>
<proteinExistence type="predicted"/>
<dbReference type="SUPFAM" id="SSF82199">
    <property type="entry name" value="SET domain"/>
    <property type="match status" value="1"/>
</dbReference>
<dbReference type="GO" id="GO:0032259">
    <property type="term" value="P:methylation"/>
    <property type="evidence" value="ECO:0007669"/>
    <property type="project" value="UniProtKB-KW"/>
</dbReference>
<dbReference type="PANTHER" id="PTHR12350:SF19">
    <property type="entry name" value="SET DOMAIN-CONTAINING PROTEIN"/>
    <property type="match status" value="1"/>
</dbReference>
<dbReference type="Gene3D" id="2.170.270.10">
    <property type="entry name" value="SET domain"/>
    <property type="match status" value="1"/>
</dbReference>
<keyword evidence="1" id="KW-0489">Methyltransferase</keyword>
<name>A0A5J5EPZ7_9PEZI</name>
<dbReference type="OrthoDB" id="5984008at2759"/>
<dbReference type="InterPro" id="IPR053201">
    <property type="entry name" value="Flavunoidine_N-MTase"/>
</dbReference>
<keyword evidence="2" id="KW-0808">Transferase</keyword>
<accession>A0A5J5EPZ7</accession>
<feature type="region of interest" description="Disordered" evidence="3">
    <location>
        <begin position="171"/>
        <end position="242"/>
    </location>
</feature>
<dbReference type="InterPro" id="IPR046341">
    <property type="entry name" value="SET_dom_sf"/>
</dbReference>
<comment type="caution">
    <text evidence="5">The sequence shown here is derived from an EMBL/GenBank/DDBJ whole genome shotgun (WGS) entry which is preliminary data.</text>
</comment>
<sequence length="242" mass="25678">MALTPTWVQPSHPQIMQVVHDSPDPNEYRSYAVSSVALPAGAVFARLSAPPLAPATKAYSSVQTSAATHVELNSDLVYINHSCAPSLEFDVAAMEIRVAADRAGGLAVGDELTFFYPSTEWDMAQPFRCRCGEAACKGWIAGASRMDEDALRGYWLNEWLAQAVREKWRKEKRKVDAVNGAPLGDNGSLNGMTPDASLAARDGKTPQPAGAQRQGASARGLAGEMGGDTKSNGTGAGEGRRA</sequence>
<dbReference type="GO" id="GO:0008168">
    <property type="term" value="F:methyltransferase activity"/>
    <property type="evidence" value="ECO:0007669"/>
    <property type="project" value="UniProtKB-KW"/>
</dbReference>
<dbReference type="PANTHER" id="PTHR12350">
    <property type="entry name" value="HISTONE-LYSINE N-METHYLTRANSFERASE-RELATED"/>
    <property type="match status" value="1"/>
</dbReference>
<dbReference type="EMBL" id="VXIS01000157">
    <property type="protein sequence ID" value="KAA8900212.1"/>
    <property type="molecule type" value="Genomic_DNA"/>
</dbReference>
<evidence type="ECO:0000313" key="6">
    <source>
        <dbReference type="Proteomes" id="UP000326924"/>
    </source>
</evidence>
<reference evidence="5 6" key="1">
    <citation type="submission" date="2019-09" db="EMBL/GenBank/DDBJ databases">
        <title>Draft genome of the ectomycorrhizal ascomycete Sphaerosporella brunnea.</title>
        <authorList>
            <consortium name="DOE Joint Genome Institute"/>
            <person name="Benucci G.M."/>
            <person name="Marozzi G."/>
            <person name="Antonielli L."/>
            <person name="Sanchez S."/>
            <person name="Marco P."/>
            <person name="Wang X."/>
            <person name="Falini L.B."/>
            <person name="Barry K."/>
            <person name="Haridas S."/>
            <person name="Lipzen A."/>
            <person name="Labutti K."/>
            <person name="Grigoriev I.V."/>
            <person name="Murat C."/>
            <person name="Martin F."/>
            <person name="Albertini E."/>
            <person name="Donnini D."/>
            <person name="Bonito G."/>
        </authorList>
    </citation>
    <scope>NUCLEOTIDE SEQUENCE [LARGE SCALE GENOMIC DNA]</scope>
    <source>
        <strain evidence="5 6">Sb_GMNB300</strain>
    </source>
</reference>
<evidence type="ECO:0000256" key="2">
    <source>
        <dbReference type="ARBA" id="ARBA00022679"/>
    </source>
</evidence>
<protein>
    <recommendedName>
        <fullName evidence="4">Post-SET domain-containing protein</fullName>
    </recommendedName>
</protein>
<evidence type="ECO:0000313" key="5">
    <source>
        <dbReference type="EMBL" id="KAA8900212.1"/>
    </source>
</evidence>